<dbReference type="Proteomes" id="UP000324298">
    <property type="component" value="Unassembled WGS sequence"/>
</dbReference>
<dbReference type="InterPro" id="IPR038157">
    <property type="entry name" value="FeoA_core_dom"/>
</dbReference>
<dbReference type="InterPro" id="IPR053184">
    <property type="entry name" value="FeoA-like"/>
</dbReference>
<proteinExistence type="predicted"/>
<dbReference type="PANTHER" id="PTHR43151">
    <property type="entry name" value="FEOA FAMILY PROTEIN"/>
    <property type="match status" value="1"/>
</dbReference>
<organism evidence="3 4">
    <name type="scientific">Oryzomonas rubra</name>
    <dbReference type="NCBI Taxonomy" id="2509454"/>
    <lineage>
        <taxon>Bacteria</taxon>
        <taxon>Pseudomonadati</taxon>
        <taxon>Thermodesulfobacteriota</taxon>
        <taxon>Desulfuromonadia</taxon>
        <taxon>Geobacterales</taxon>
        <taxon>Geobacteraceae</taxon>
        <taxon>Oryzomonas</taxon>
    </lineage>
</organism>
<evidence type="ECO:0000313" key="4">
    <source>
        <dbReference type="Proteomes" id="UP000324298"/>
    </source>
</evidence>
<reference evidence="3 4" key="1">
    <citation type="submission" date="2019-04" db="EMBL/GenBank/DDBJ databases">
        <title>Geobacter ruber sp. nov., ferric-reducing bacteria isolated from paddy soil.</title>
        <authorList>
            <person name="Xu Z."/>
            <person name="Masuda Y."/>
            <person name="Itoh H."/>
            <person name="Senoo K."/>
        </authorList>
    </citation>
    <scope>NUCLEOTIDE SEQUENCE [LARGE SCALE GENOMIC DNA]</scope>
    <source>
        <strain evidence="3 4">Red88</strain>
    </source>
</reference>
<name>A0A5A9XGF8_9BACT</name>
<accession>A0A5A9XGF8</accession>
<dbReference type="InterPro" id="IPR007167">
    <property type="entry name" value="Fe-transptr_FeoA-like"/>
</dbReference>
<evidence type="ECO:0000259" key="2">
    <source>
        <dbReference type="SMART" id="SM00899"/>
    </source>
</evidence>
<dbReference type="AlphaFoldDB" id="A0A5A9XGF8"/>
<dbReference type="Pfam" id="PF04023">
    <property type="entry name" value="FeoA"/>
    <property type="match status" value="1"/>
</dbReference>
<dbReference type="GO" id="GO:0046914">
    <property type="term" value="F:transition metal ion binding"/>
    <property type="evidence" value="ECO:0007669"/>
    <property type="project" value="InterPro"/>
</dbReference>
<protein>
    <submittedName>
        <fullName evidence="3">Ferrous iron transport protein A</fullName>
    </submittedName>
</protein>
<keyword evidence="1" id="KW-0408">Iron</keyword>
<feature type="domain" description="Ferrous iron transporter FeoA-like" evidence="2">
    <location>
        <begin position="2"/>
        <end position="85"/>
    </location>
</feature>
<dbReference type="EMBL" id="SRSD01000004">
    <property type="protein sequence ID" value="KAA0892126.1"/>
    <property type="molecule type" value="Genomic_DNA"/>
</dbReference>
<keyword evidence="4" id="KW-1185">Reference proteome</keyword>
<dbReference type="SUPFAM" id="SSF50037">
    <property type="entry name" value="C-terminal domain of transcriptional repressors"/>
    <property type="match status" value="1"/>
</dbReference>
<dbReference type="Gene3D" id="2.30.30.90">
    <property type="match status" value="1"/>
</dbReference>
<sequence>MMPLGLMGPGERGEIVEVGQCTPECGECRCKEERKPGDVRVEDMGLRVGKQVEMLNNSSNLVLLKVDESRIAIDRGVAMKIKIRR</sequence>
<gene>
    <name evidence="3" type="ORF">ET418_07930</name>
</gene>
<evidence type="ECO:0000256" key="1">
    <source>
        <dbReference type="ARBA" id="ARBA00023004"/>
    </source>
</evidence>
<dbReference type="InterPro" id="IPR008988">
    <property type="entry name" value="Transcriptional_repressor_C"/>
</dbReference>
<dbReference type="RefSeq" id="WP_149307064.1">
    <property type="nucleotide sequence ID" value="NZ_SRSD01000004.1"/>
</dbReference>
<dbReference type="PANTHER" id="PTHR43151:SF1">
    <property type="entry name" value="SSR2333 PROTEIN"/>
    <property type="match status" value="1"/>
</dbReference>
<comment type="caution">
    <text evidence="3">The sequence shown here is derived from an EMBL/GenBank/DDBJ whole genome shotgun (WGS) entry which is preliminary data.</text>
</comment>
<dbReference type="SMART" id="SM00899">
    <property type="entry name" value="FeoA"/>
    <property type="match status" value="1"/>
</dbReference>
<evidence type="ECO:0000313" key="3">
    <source>
        <dbReference type="EMBL" id="KAA0892126.1"/>
    </source>
</evidence>